<dbReference type="SMART" id="SM00326">
    <property type="entry name" value="SH3"/>
    <property type="match status" value="1"/>
</dbReference>
<dbReference type="PROSITE" id="PS50052">
    <property type="entry name" value="GUANYLATE_KINASE_2"/>
    <property type="match status" value="1"/>
</dbReference>
<dbReference type="InterPro" id="IPR001452">
    <property type="entry name" value="SH3_domain"/>
</dbReference>
<dbReference type="SUPFAM" id="SSF50044">
    <property type="entry name" value="SH3-domain"/>
    <property type="match status" value="1"/>
</dbReference>
<sequence>MTSAKLSELYLDHVTQVCRARAVQTFVRAQFNFDPNAQGVLNRPHNGLAFRSGDVLRVKSRAKWDWWEGEKEDGSTGMIPSRDLVECNSVSSNPVEPQPKSSFLGLIRAKGLRGPYMAQHCSVFDDLDTLSYEEVVKLPPFPRRTLVLLGAPGVGRSHIKSVLLSTDPDTFKTPMLYTTEHPTSPNGDAAPNSGAGAAPGTAGGAAQDPGPYQLVSDVEMRGWVTRGEMVEYGNHGEAMLGLRLQCVRDIMQGDAVCVLDVQPQALKVLRSPDFAPFVVFVAPPASIGEAFQAESRELQASVMHLVDLVVVNEVTHDSAALIASAVRTAGETHNWVPLSWLL</sequence>
<evidence type="ECO:0000313" key="8">
    <source>
        <dbReference type="RefSeq" id="XP_032800678.1"/>
    </source>
</evidence>
<dbReference type="Gene3D" id="3.40.50.300">
    <property type="entry name" value="P-loop containing nucleotide triphosphate hydrolases"/>
    <property type="match status" value="1"/>
</dbReference>
<organism evidence="7 8">
    <name type="scientific">Petromyzon marinus</name>
    <name type="common">Sea lamprey</name>
    <dbReference type="NCBI Taxonomy" id="7757"/>
    <lineage>
        <taxon>Eukaryota</taxon>
        <taxon>Metazoa</taxon>
        <taxon>Chordata</taxon>
        <taxon>Craniata</taxon>
        <taxon>Vertebrata</taxon>
        <taxon>Cyclostomata</taxon>
        <taxon>Hyperoartia</taxon>
        <taxon>Petromyzontiformes</taxon>
        <taxon>Petromyzontidae</taxon>
        <taxon>Petromyzon</taxon>
    </lineage>
</organism>
<dbReference type="InterPro" id="IPR036028">
    <property type="entry name" value="SH3-like_dom_sf"/>
</dbReference>
<dbReference type="GeneID" id="116937627"/>
<keyword evidence="2 3" id="KW-0728">SH3 domain</keyword>
<feature type="region of interest" description="Disordered" evidence="4">
    <location>
        <begin position="178"/>
        <end position="211"/>
    </location>
</feature>
<dbReference type="Gene3D" id="2.30.30.40">
    <property type="entry name" value="SH3 Domains"/>
    <property type="match status" value="1"/>
</dbReference>
<dbReference type="InterPro" id="IPR008144">
    <property type="entry name" value="Guanylate_kin-like_dom"/>
</dbReference>
<accession>A0AAJ7WL87</accession>
<dbReference type="PANTHER" id="PTHR23122">
    <property type="entry name" value="MEMBRANE-ASSOCIATED GUANYLATE KINASE MAGUK"/>
    <property type="match status" value="1"/>
</dbReference>
<dbReference type="Pfam" id="PF07653">
    <property type="entry name" value="SH3_2"/>
    <property type="match status" value="1"/>
</dbReference>
<feature type="domain" description="Guanylate kinase-like" evidence="6">
    <location>
        <begin position="143"/>
        <end position="327"/>
    </location>
</feature>
<evidence type="ECO:0000259" key="5">
    <source>
        <dbReference type="PROSITE" id="PS50002"/>
    </source>
</evidence>
<feature type="domain" description="SH3" evidence="5">
    <location>
        <begin position="22"/>
        <end position="89"/>
    </location>
</feature>
<dbReference type="InterPro" id="IPR027417">
    <property type="entry name" value="P-loop_NTPase"/>
</dbReference>
<evidence type="ECO:0000256" key="3">
    <source>
        <dbReference type="PROSITE-ProRule" id="PRU00192"/>
    </source>
</evidence>
<keyword evidence="7" id="KW-1185">Reference proteome</keyword>
<evidence type="ECO:0000256" key="1">
    <source>
        <dbReference type="ARBA" id="ARBA00007014"/>
    </source>
</evidence>
<dbReference type="SUPFAM" id="SSF52540">
    <property type="entry name" value="P-loop containing nucleoside triphosphate hydrolases"/>
    <property type="match status" value="1"/>
</dbReference>
<dbReference type="KEGG" id="pmrn:116937627"/>
<name>A0AAJ7WL87_PETMA</name>
<dbReference type="RefSeq" id="XP_032800678.1">
    <property type="nucleotide sequence ID" value="XM_032944787.1"/>
</dbReference>
<protein>
    <submittedName>
        <fullName evidence="8">55 kDa erythrocyte membrane protein-like</fullName>
    </submittedName>
</protein>
<dbReference type="SMART" id="SM00072">
    <property type="entry name" value="GuKc"/>
    <property type="match status" value="1"/>
</dbReference>
<dbReference type="InterPro" id="IPR008145">
    <property type="entry name" value="GK/Ca_channel_bsu"/>
</dbReference>
<reference evidence="8" key="1">
    <citation type="submission" date="2025-08" db="UniProtKB">
        <authorList>
            <consortium name="RefSeq"/>
        </authorList>
    </citation>
    <scope>IDENTIFICATION</scope>
    <source>
        <tissue evidence="8">Sperm</tissue>
    </source>
</reference>
<feature type="compositionally biased region" description="Low complexity" evidence="4">
    <location>
        <begin position="185"/>
        <end position="211"/>
    </location>
</feature>
<evidence type="ECO:0000256" key="2">
    <source>
        <dbReference type="ARBA" id="ARBA00022443"/>
    </source>
</evidence>
<dbReference type="Proteomes" id="UP001318040">
    <property type="component" value="Unplaced"/>
</dbReference>
<gene>
    <name evidence="8" type="primary">LOC116937627</name>
</gene>
<comment type="similarity">
    <text evidence="1">Belongs to the MAGUK family.</text>
</comment>
<evidence type="ECO:0000259" key="6">
    <source>
        <dbReference type="PROSITE" id="PS50052"/>
    </source>
</evidence>
<dbReference type="Pfam" id="PF00625">
    <property type="entry name" value="Guanylate_kin"/>
    <property type="match status" value="2"/>
</dbReference>
<proteinExistence type="inferred from homology"/>
<dbReference type="InterPro" id="IPR050716">
    <property type="entry name" value="MAGUK"/>
</dbReference>
<dbReference type="AlphaFoldDB" id="A0AAJ7WL87"/>
<dbReference type="PROSITE" id="PS50002">
    <property type="entry name" value="SH3"/>
    <property type="match status" value="1"/>
</dbReference>
<evidence type="ECO:0000256" key="4">
    <source>
        <dbReference type="SAM" id="MobiDB-lite"/>
    </source>
</evidence>
<evidence type="ECO:0000313" key="7">
    <source>
        <dbReference type="Proteomes" id="UP001318040"/>
    </source>
</evidence>